<dbReference type="Gene3D" id="3.80.10.10">
    <property type="entry name" value="Ribonuclease Inhibitor"/>
    <property type="match status" value="1"/>
</dbReference>
<accession>A0A922CJE6</accession>
<evidence type="ECO:0000313" key="1">
    <source>
        <dbReference type="EMBL" id="KAG6448144.1"/>
    </source>
</evidence>
<sequence length="282" mass="32864">MAVTLRPRNLHRTFYAIARHYSEEKSIYQKHEEGEKPRMVYGKPYPDWRKPWISRDGEWRSKLSVFVEKNPNPDFLYALSQLPNITIEQIKEWWGNLKTIQEIENQKFLPKRVAVLGPNLGALHFFTYRQAAVRLKDKREWIMGDMTTLNLPQQYEDGYFVEAVDCTNFHHGGIRYEGLQNLSNLNFLKWLCLKNNKYIDVWCLDRIAGQNGKSLEYLDIRGCNLTLSCVVALARMQALKYLVITDPGDDVELQAALSLLEADKPNLLIKAEPKEEEVQDSK</sequence>
<dbReference type="SUPFAM" id="SSF52047">
    <property type="entry name" value="RNI-like"/>
    <property type="match status" value="1"/>
</dbReference>
<name>A0A922CJE6_MANSE</name>
<organism evidence="1 2">
    <name type="scientific">Manduca sexta</name>
    <name type="common">Tobacco hawkmoth</name>
    <name type="synonym">Tobacco hornworm</name>
    <dbReference type="NCBI Taxonomy" id="7130"/>
    <lineage>
        <taxon>Eukaryota</taxon>
        <taxon>Metazoa</taxon>
        <taxon>Ecdysozoa</taxon>
        <taxon>Arthropoda</taxon>
        <taxon>Hexapoda</taxon>
        <taxon>Insecta</taxon>
        <taxon>Pterygota</taxon>
        <taxon>Neoptera</taxon>
        <taxon>Endopterygota</taxon>
        <taxon>Lepidoptera</taxon>
        <taxon>Glossata</taxon>
        <taxon>Ditrysia</taxon>
        <taxon>Bombycoidea</taxon>
        <taxon>Sphingidae</taxon>
        <taxon>Sphinginae</taxon>
        <taxon>Sphingini</taxon>
        <taxon>Manduca</taxon>
    </lineage>
</organism>
<evidence type="ECO:0008006" key="3">
    <source>
        <dbReference type="Google" id="ProtNLM"/>
    </source>
</evidence>
<dbReference type="Proteomes" id="UP000791440">
    <property type="component" value="Unassembled WGS sequence"/>
</dbReference>
<gene>
    <name evidence="1" type="ORF">O3G_MSEX005336</name>
</gene>
<dbReference type="OrthoDB" id="1708588at2759"/>
<evidence type="ECO:0000313" key="2">
    <source>
        <dbReference type="Proteomes" id="UP000791440"/>
    </source>
</evidence>
<proteinExistence type="predicted"/>
<reference evidence="1" key="2">
    <citation type="submission" date="2020-12" db="EMBL/GenBank/DDBJ databases">
        <authorList>
            <person name="Kanost M."/>
        </authorList>
    </citation>
    <scope>NUCLEOTIDE SEQUENCE</scope>
</reference>
<comment type="caution">
    <text evidence="1">The sequence shown here is derived from an EMBL/GenBank/DDBJ whole genome shotgun (WGS) entry which is preliminary data.</text>
</comment>
<protein>
    <recommendedName>
        <fullName evidence="3">Mitochondrial ATP synthase regulatory component factor B</fullName>
    </recommendedName>
</protein>
<dbReference type="InterPro" id="IPR032675">
    <property type="entry name" value="LRR_dom_sf"/>
</dbReference>
<dbReference type="EMBL" id="JH668353">
    <property type="protein sequence ID" value="KAG6448144.1"/>
    <property type="molecule type" value="Genomic_DNA"/>
</dbReference>
<reference evidence="1" key="1">
    <citation type="journal article" date="2016" name="Insect Biochem. Mol. Biol.">
        <title>Multifaceted biological insights from a draft genome sequence of the tobacco hornworm moth, Manduca sexta.</title>
        <authorList>
            <person name="Kanost M.R."/>
            <person name="Arrese E.L."/>
            <person name="Cao X."/>
            <person name="Chen Y.R."/>
            <person name="Chellapilla S."/>
            <person name="Goldsmith M.R."/>
            <person name="Grosse-Wilde E."/>
            <person name="Heckel D.G."/>
            <person name="Herndon N."/>
            <person name="Jiang H."/>
            <person name="Papanicolaou A."/>
            <person name="Qu J."/>
            <person name="Soulages J.L."/>
            <person name="Vogel H."/>
            <person name="Walters J."/>
            <person name="Waterhouse R.M."/>
            <person name="Ahn S.J."/>
            <person name="Almeida F.C."/>
            <person name="An C."/>
            <person name="Aqrawi P."/>
            <person name="Bretschneider A."/>
            <person name="Bryant W.B."/>
            <person name="Bucks S."/>
            <person name="Chao H."/>
            <person name="Chevignon G."/>
            <person name="Christen J.M."/>
            <person name="Clarke D.F."/>
            <person name="Dittmer N.T."/>
            <person name="Ferguson L.C.F."/>
            <person name="Garavelou S."/>
            <person name="Gordon K.H.J."/>
            <person name="Gunaratna R.T."/>
            <person name="Han Y."/>
            <person name="Hauser F."/>
            <person name="He Y."/>
            <person name="Heidel-Fischer H."/>
            <person name="Hirsh A."/>
            <person name="Hu Y."/>
            <person name="Jiang H."/>
            <person name="Kalra D."/>
            <person name="Klinner C."/>
            <person name="Konig C."/>
            <person name="Kovar C."/>
            <person name="Kroll A.R."/>
            <person name="Kuwar S.S."/>
            <person name="Lee S.L."/>
            <person name="Lehman R."/>
            <person name="Li K."/>
            <person name="Li Z."/>
            <person name="Liang H."/>
            <person name="Lovelace S."/>
            <person name="Lu Z."/>
            <person name="Mansfield J.H."/>
            <person name="McCulloch K.J."/>
            <person name="Mathew T."/>
            <person name="Morton B."/>
            <person name="Muzny D.M."/>
            <person name="Neunemann D."/>
            <person name="Ongeri F."/>
            <person name="Pauchet Y."/>
            <person name="Pu L.L."/>
            <person name="Pyrousis I."/>
            <person name="Rao X.J."/>
            <person name="Redding A."/>
            <person name="Roesel C."/>
            <person name="Sanchez-Gracia A."/>
            <person name="Schaack S."/>
            <person name="Shukla A."/>
            <person name="Tetreau G."/>
            <person name="Wang Y."/>
            <person name="Xiong G.H."/>
            <person name="Traut W."/>
            <person name="Walsh T.K."/>
            <person name="Worley K.C."/>
            <person name="Wu D."/>
            <person name="Wu W."/>
            <person name="Wu Y.Q."/>
            <person name="Zhang X."/>
            <person name="Zou Z."/>
            <person name="Zucker H."/>
            <person name="Briscoe A.D."/>
            <person name="Burmester T."/>
            <person name="Clem R.J."/>
            <person name="Feyereisen R."/>
            <person name="Grimmelikhuijzen C.J.P."/>
            <person name="Hamodrakas S.J."/>
            <person name="Hansson B.S."/>
            <person name="Huguet E."/>
            <person name="Jermiin L.S."/>
            <person name="Lan Q."/>
            <person name="Lehman H.K."/>
            <person name="Lorenzen M."/>
            <person name="Merzendorfer H."/>
            <person name="Michalopoulos I."/>
            <person name="Morton D.B."/>
            <person name="Muthukrishnan S."/>
            <person name="Oakeshott J.G."/>
            <person name="Palmer W."/>
            <person name="Park Y."/>
            <person name="Passarelli A.L."/>
            <person name="Rozas J."/>
            <person name="Schwartz L.M."/>
            <person name="Smith W."/>
            <person name="Southgate A."/>
            <person name="Vilcinskas A."/>
            <person name="Vogt R."/>
            <person name="Wang P."/>
            <person name="Werren J."/>
            <person name="Yu X.Q."/>
            <person name="Zhou J.J."/>
            <person name="Brown S.J."/>
            <person name="Scherer S.E."/>
            <person name="Richards S."/>
            <person name="Blissard G.W."/>
        </authorList>
    </citation>
    <scope>NUCLEOTIDE SEQUENCE</scope>
</reference>
<keyword evidence="2" id="KW-1185">Reference proteome</keyword>
<dbReference type="AlphaFoldDB" id="A0A922CJE6"/>